<dbReference type="FunFam" id="2.10.90.10:FF:000001">
    <property type="entry name" value="Bone morphogenetic protein 4"/>
    <property type="match status" value="1"/>
</dbReference>
<dbReference type="CDD" id="cd13765">
    <property type="entry name" value="TGF_beta_ADMP"/>
    <property type="match status" value="1"/>
</dbReference>
<evidence type="ECO:0000256" key="4">
    <source>
        <dbReference type="ARBA" id="ARBA00022729"/>
    </source>
</evidence>
<dbReference type="SUPFAM" id="SSF57501">
    <property type="entry name" value="Cystine-knot cytokines"/>
    <property type="match status" value="1"/>
</dbReference>
<evidence type="ECO:0000256" key="8">
    <source>
        <dbReference type="RuleBase" id="RU000354"/>
    </source>
</evidence>
<feature type="compositionally biased region" description="Polar residues" evidence="9">
    <location>
        <begin position="241"/>
        <end position="252"/>
    </location>
</feature>
<dbReference type="Gene3D" id="2.60.120.970">
    <property type="match status" value="1"/>
</dbReference>
<keyword evidence="4 10" id="KW-0732">Signal</keyword>
<dbReference type="Pfam" id="PF00688">
    <property type="entry name" value="TGFb_propeptide"/>
    <property type="match status" value="1"/>
</dbReference>
<keyword evidence="7" id="KW-0325">Glycoprotein</keyword>
<reference evidence="12 13" key="1">
    <citation type="submission" date="2021-06" db="EMBL/GenBank/DDBJ databases">
        <title>Caerostris darwini draft genome.</title>
        <authorList>
            <person name="Kono N."/>
            <person name="Arakawa K."/>
        </authorList>
    </citation>
    <scope>NUCLEOTIDE SEQUENCE [LARGE SCALE GENOMIC DNA]</scope>
</reference>
<sequence>MAVCDRCGALLLLLVISSSAGTSLDRLLEVLQGVPGALQRGPRNAPPRYMLDLYRSVAAPDGLTVSPTPHSANVVRCFADRESRHRSHFFFNVSSDKTDKLLEAEFHVFKMKPRIKDRRKAKTLKSQLLELKVYQVLPPTKSKKKRRKKLLETRRVSVHSTGWEIFSVKEAVADWIKNNEVNLGLTISVRSLDGEPVPKGLVRFARGSHSDHQPLLVLFVDDSRNTTGSISSVNAGHPISLKSNDSQSPTDVSRTKRGDVMSMISHHTKNESCSRHDLYIDFEQIGWAAWIISPKGYNAYQCKGNCHFPLGQNQRPTNHATVQSIAHELGLTQAVKLPCCVPDRLVAISLLYFDEYGNVILKQYDDMVAAGCGCH</sequence>
<evidence type="ECO:0000259" key="11">
    <source>
        <dbReference type="PROSITE" id="PS51362"/>
    </source>
</evidence>
<feature type="region of interest" description="Disordered" evidence="9">
    <location>
        <begin position="230"/>
        <end position="257"/>
    </location>
</feature>
<dbReference type="InterPro" id="IPR029034">
    <property type="entry name" value="Cystine-knot_cytokine"/>
</dbReference>
<dbReference type="PANTHER" id="PTHR11848:SF308">
    <property type="entry name" value="BMP-LIKE PROTEIN UNC-129"/>
    <property type="match status" value="1"/>
</dbReference>
<dbReference type="PROSITE" id="PS00250">
    <property type="entry name" value="TGF_BETA_1"/>
    <property type="match status" value="1"/>
</dbReference>
<gene>
    <name evidence="12" type="primary">Bmp7</name>
    <name evidence="12" type="ORF">CDAR_389671</name>
</gene>
<comment type="subcellular location">
    <subcellularLocation>
        <location evidence="1">Secreted</location>
    </subcellularLocation>
</comment>
<feature type="domain" description="TGF-beta family profile" evidence="11">
    <location>
        <begin position="254"/>
        <end position="375"/>
    </location>
</feature>
<proteinExistence type="inferred from homology"/>
<evidence type="ECO:0000256" key="9">
    <source>
        <dbReference type="SAM" id="MobiDB-lite"/>
    </source>
</evidence>
<dbReference type="AlphaFoldDB" id="A0AAV4P0T1"/>
<dbReference type="PROSITE" id="PS51362">
    <property type="entry name" value="TGF_BETA_2"/>
    <property type="match status" value="1"/>
</dbReference>
<evidence type="ECO:0000313" key="12">
    <source>
        <dbReference type="EMBL" id="GIX90782.1"/>
    </source>
</evidence>
<keyword evidence="13" id="KW-1185">Reference proteome</keyword>
<keyword evidence="3" id="KW-0964">Secreted</keyword>
<dbReference type="PANTHER" id="PTHR11848">
    <property type="entry name" value="TGF-BETA FAMILY"/>
    <property type="match status" value="1"/>
</dbReference>
<comment type="similarity">
    <text evidence="2 8">Belongs to the TGF-beta family.</text>
</comment>
<dbReference type="SMART" id="SM00204">
    <property type="entry name" value="TGFB"/>
    <property type="match status" value="1"/>
</dbReference>
<dbReference type="GO" id="GO:0005615">
    <property type="term" value="C:extracellular space"/>
    <property type="evidence" value="ECO:0007669"/>
    <property type="project" value="TreeGrafter"/>
</dbReference>
<keyword evidence="5 8" id="KW-0339">Growth factor</keyword>
<feature type="signal peptide" evidence="10">
    <location>
        <begin position="1"/>
        <end position="21"/>
    </location>
</feature>
<feature type="chain" id="PRO_5043562526" evidence="10">
    <location>
        <begin position="22"/>
        <end position="375"/>
    </location>
</feature>
<evidence type="ECO:0000256" key="1">
    <source>
        <dbReference type="ARBA" id="ARBA00004613"/>
    </source>
</evidence>
<organism evidence="12 13">
    <name type="scientific">Caerostris darwini</name>
    <dbReference type="NCBI Taxonomy" id="1538125"/>
    <lineage>
        <taxon>Eukaryota</taxon>
        <taxon>Metazoa</taxon>
        <taxon>Ecdysozoa</taxon>
        <taxon>Arthropoda</taxon>
        <taxon>Chelicerata</taxon>
        <taxon>Arachnida</taxon>
        <taxon>Araneae</taxon>
        <taxon>Araneomorphae</taxon>
        <taxon>Entelegynae</taxon>
        <taxon>Araneoidea</taxon>
        <taxon>Araneidae</taxon>
        <taxon>Caerostris</taxon>
    </lineage>
</organism>
<dbReference type="Proteomes" id="UP001054837">
    <property type="component" value="Unassembled WGS sequence"/>
</dbReference>
<evidence type="ECO:0000256" key="7">
    <source>
        <dbReference type="ARBA" id="ARBA00023180"/>
    </source>
</evidence>
<dbReference type="EMBL" id="BPLQ01002273">
    <property type="protein sequence ID" value="GIX90782.1"/>
    <property type="molecule type" value="Genomic_DNA"/>
</dbReference>
<keyword evidence="6" id="KW-1015">Disulfide bond</keyword>
<dbReference type="Gene3D" id="2.10.90.10">
    <property type="entry name" value="Cystine-knot cytokines"/>
    <property type="match status" value="1"/>
</dbReference>
<dbReference type="Pfam" id="PF00019">
    <property type="entry name" value="TGF_beta"/>
    <property type="match status" value="1"/>
</dbReference>
<accession>A0AAV4P0T1</accession>
<evidence type="ECO:0000313" key="13">
    <source>
        <dbReference type="Proteomes" id="UP001054837"/>
    </source>
</evidence>
<evidence type="ECO:0000256" key="2">
    <source>
        <dbReference type="ARBA" id="ARBA00006656"/>
    </source>
</evidence>
<protein>
    <submittedName>
        <fullName evidence="12">Bone morphogenetic protein 7</fullName>
    </submittedName>
</protein>
<evidence type="ECO:0000256" key="5">
    <source>
        <dbReference type="ARBA" id="ARBA00023030"/>
    </source>
</evidence>
<evidence type="ECO:0000256" key="6">
    <source>
        <dbReference type="ARBA" id="ARBA00023157"/>
    </source>
</evidence>
<comment type="caution">
    <text evidence="12">The sequence shown here is derived from an EMBL/GenBank/DDBJ whole genome shotgun (WGS) entry which is preliminary data.</text>
</comment>
<evidence type="ECO:0000256" key="10">
    <source>
        <dbReference type="SAM" id="SignalP"/>
    </source>
</evidence>
<name>A0AAV4P0T1_9ARAC</name>
<dbReference type="InterPro" id="IPR017948">
    <property type="entry name" value="TGFb_CS"/>
</dbReference>
<evidence type="ECO:0000256" key="3">
    <source>
        <dbReference type="ARBA" id="ARBA00022525"/>
    </source>
</evidence>
<dbReference type="GO" id="GO:0008083">
    <property type="term" value="F:growth factor activity"/>
    <property type="evidence" value="ECO:0007669"/>
    <property type="project" value="UniProtKB-KW"/>
</dbReference>
<dbReference type="InterPro" id="IPR001839">
    <property type="entry name" value="TGF-b_C"/>
</dbReference>
<dbReference type="GO" id="GO:0005125">
    <property type="term" value="F:cytokine activity"/>
    <property type="evidence" value="ECO:0007669"/>
    <property type="project" value="TreeGrafter"/>
</dbReference>
<dbReference type="InterPro" id="IPR001111">
    <property type="entry name" value="TGF-b_propeptide"/>
</dbReference>
<dbReference type="InterPro" id="IPR015615">
    <property type="entry name" value="TGF-beta-rel"/>
</dbReference>